<proteinExistence type="predicted"/>
<dbReference type="EMBL" id="JARJCW010000127">
    <property type="protein sequence ID" value="KAJ7191878.1"/>
    <property type="molecule type" value="Genomic_DNA"/>
</dbReference>
<name>A0AAD6UPQ5_9AGAR</name>
<protein>
    <submittedName>
        <fullName evidence="1">Uncharacterized protein</fullName>
    </submittedName>
</protein>
<comment type="caution">
    <text evidence="1">The sequence shown here is derived from an EMBL/GenBank/DDBJ whole genome shotgun (WGS) entry which is preliminary data.</text>
</comment>
<reference evidence="1" key="1">
    <citation type="submission" date="2023-03" db="EMBL/GenBank/DDBJ databases">
        <title>Massive genome expansion in bonnet fungi (Mycena s.s.) driven by repeated elements and novel gene families across ecological guilds.</title>
        <authorList>
            <consortium name="Lawrence Berkeley National Laboratory"/>
            <person name="Harder C.B."/>
            <person name="Miyauchi S."/>
            <person name="Viragh M."/>
            <person name="Kuo A."/>
            <person name="Thoen E."/>
            <person name="Andreopoulos B."/>
            <person name="Lu D."/>
            <person name="Skrede I."/>
            <person name="Drula E."/>
            <person name="Henrissat B."/>
            <person name="Morin E."/>
            <person name="Kohler A."/>
            <person name="Barry K."/>
            <person name="LaButti K."/>
            <person name="Morin E."/>
            <person name="Salamov A."/>
            <person name="Lipzen A."/>
            <person name="Mereny Z."/>
            <person name="Hegedus B."/>
            <person name="Baldrian P."/>
            <person name="Stursova M."/>
            <person name="Weitz H."/>
            <person name="Taylor A."/>
            <person name="Grigoriev I.V."/>
            <person name="Nagy L.G."/>
            <person name="Martin F."/>
            <person name="Kauserud H."/>
        </authorList>
    </citation>
    <scope>NUCLEOTIDE SEQUENCE</scope>
    <source>
        <strain evidence="1">9144</strain>
    </source>
</reference>
<evidence type="ECO:0000313" key="2">
    <source>
        <dbReference type="Proteomes" id="UP001219525"/>
    </source>
</evidence>
<dbReference type="Proteomes" id="UP001219525">
    <property type="component" value="Unassembled WGS sequence"/>
</dbReference>
<sequence length="61" mass="7268">LDEKDLPHRTKLAQLISTRYQVEYKRMIHEMQNSLGRISFTQDIWSRVNLDSHLAITGHYI</sequence>
<feature type="non-terminal residue" evidence="1">
    <location>
        <position position="1"/>
    </location>
</feature>
<feature type="non-terminal residue" evidence="1">
    <location>
        <position position="61"/>
    </location>
</feature>
<keyword evidence="2" id="KW-1185">Reference proteome</keyword>
<organism evidence="1 2">
    <name type="scientific">Mycena pura</name>
    <dbReference type="NCBI Taxonomy" id="153505"/>
    <lineage>
        <taxon>Eukaryota</taxon>
        <taxon>Fungi</taxon>
        <taxon>Dikarya</taxon>
        <taxon>Basidiomycota</taxon>
        <taxon>Agaricomycotina</taxon>
        <taxon>Agaricomycetes</taxon>
        <taxon>Agaricomycetidae</taxon>
        <taxon>Agaricales</taxon>
        <taxon>Marasmiineae</taxon>
        <taxon>Mycenaceae</taxon>
        <taxon>Mycena</taxon>
    </lineage>
</organism>
<accession>A0AAD6UPQ5</accession>
<evidence type="ECO:0000313" key="1">
    <source>
        <dbReference type="EMBL" id="KAJ7191878.1"/>
    </source>
</evidence>
<gene>
    <name evidence="1" type="ORF">GGX14DRAFT_319463</name>
</gene>
<dbReference type="AlphaFoldDB" id="A0AAD6UPQ5"/>